<keyword evidence="3" id="KW-1185">Reference proteome</keyword>
<protein>
    <recommendedName>
        <fullName evidence="4">DUF2946 domain-containing protein</fullName>
    </recommendedName>
</protein>
<dbReference type="PROSITE" id="PS51257">
    <property type="entry name" value="PROKAR_LIPOPROTEIN"/>
    <property type="match status" value="1"/>
</dbReference>
<comment type="caution">
    <text evidence="2">The sequence shown here is derived from an EMBL/GenBank/DDBJ whole genome shotgun (WGS) entry which is preliminary data.</text>
</comment>
<evidence type="ECO:0000256" key="1">
    <source>
        <dbReference type="SAM" id="SignalP"/>
    </source>
</evidence>
<sequence>MRFVIYILAMLVLALSCVPCADGLYSAGNGRQAAAFVKAADHQHDREHSDTCSPLCQCACCASVLLSPAFINVSRLTDNSATLQAADLSADVIEISLPVWQPPQLTA</sequence>
<dbReference type="Proteomes" id="UP000316778">
    <property type="component" value="Unassembled WGS sequence"/>
</dbReference>
<organism evidence="2 3">
    <name type="scientific">Chitinophaga japonensis</name>
    <name type="common">Flexibacter japonensis</name>
    <dbReference type="NCBI Taxonomy" id="104662"/>
    <lineage>
        <taxon>Bacteria</taxon>
        <taxon>Pseudomonadati</taxon>
        <taxon>Bacteroidota</taxon>
        <taxon>Chitinophagia</taxon>
        <taxon>Chitinophagales</taxon>
        <taxon>Chitinophagaceae</taxon>
        <taxon>Chitinophaga</taxon>
    </lineage>
</organism>
<dbReference type="Pfam" id="PF20365">
    <property type="entry name" value="DUF6660"/>
    <property type="match status" value="1"/>
</dbReference>
<gene>
    <name evidence="2" type="ORF">LX66_5122</name>
</gene>
<accession>A0A562SMV8</accession>
<evidence type="ECO:0000313" key="3">
    <source>
        <dbReference type="Proteomes" id="UP000316778"/>
    </source>
</evidence>
<reference evidence="2 3" key="1">
    <citation type="journal article" date="2013" name="Stand. Genomic Sci.">
        <title>Genomic Encyclopedia of Type Strains, Phase I: The one thousand microbial genomes (KMG-I) project.</title>
        <authorList>
            <person name="Kyrpides N.C."/>
            <person name="Woyke T."/>
            <person name="Eisen J.A."/>
            <person name="Garrity G."/>
            <person name="Lilburn T.G."/>
            <person name="Beck B.J."/>
            <person name="Whitman W.B."/>
            <person name="Hugenholtz P."/>
            <person name="Klenk H.P."/>
        </authorList>
    </citation>
    <scope>NUCLEOTIDE SEQUENCE [LARGE SCALE GENOMIC DNA]</scope>
    <source>
        <strain evidence="2 3">DSM 13484</strain>
    </source>
</reference>
<dbReference type="InterPro" id="IPR046601">
    <property type="entry name" value="DUF6660"/>
</dbReference>
<proteinExistence type="predicted"/>
<feature type="chain" id="PRO_5022107166" description="DUF2946 domain-containing protein" evidence="1">
    <location>
        <begin position="22"/>
        <end position="107"/>
    </location>
</feature>
<dbReference type="AlphaFoldDB" id="A0A562SMV8"/>
<feature type="signal peptide" evidence="1">
    <location>
        <begin position="1"/>
        <end position="21"/>
    </location>
</feature>
<evidence type="ECO:0000313" key="2">
    <source>
        <dbReference type="EMBL" id="TWI82548.1"/>
    </source>
</evidence>
<dbReference type="RefSeq" id="WP_145718734.1">
    <property type="nucleotide sequence ID" value="NZ_BAAAFY010000006.1"/>
</dbReference>
<evidence type="ECO:0008006" key="4">
    <source>
        <dbReference type="Google" id="ProtNLM"/>
    </source>
</evidence>
<dbReference type="EMBL" id="VLLG01000006">
    <property type="protein sequence ID" value="TWI82548.1"/>
    <property type="molecule type" value="Genomic_DNA"/>
</dbReference>
<name>A0A562SMV8_CHIJA</name>
<dbReference type="OrthoDB" id="997115at2"/>
<keyword evidence="1" id="KW-0732">Signal</keyword>